<dbReference type="AlphaFoldDB" id="K3WGA9"/>
<feature type="transmembrane region" description="Helical" evidence="2">
    <location>
        <begin position="96"/>
        <end position="115"/>
    </location>
</feature>
<protein>
    <recommendedName>
        <fullName evidence="5">Coiled-coil domain-containing protein 167</fullName>
    </recommendedName>
</protein>
<keyword evidence="2" id="KW-0472">Membrane</keyword>
<reference evidence="4" key="1">
    <citation type="journal article" date="2010" name="Genome Biol.">
        <title>Genome sequence of the necrotrophic plant pathogen Pythium ultimum reveals original pathogenicity mechanisms and effector repertoire.</title>
        <authorList>
            <person name="Levesque C.A."/>
            <person name="Brouwer H."/>
            <person name="Cano L."/>
            <person name="Hamilton J.P."/>
            <person name="Holt C."/>
            <person name="Huitema E."/>
            <person name="Raffaele S."/>
            <person name="Robideau G.P."/>
            <person name="Thines M."/>
            <person name="Win J."/>
            <person name="Zerillo M.M."/>
            <person name="Beakes G.W."/>
            <person name="Boore J.L."/>
            <person name="Busam D."/>
            <person name="Dumas B."/>
            <person name="Ferriera S."/>
            <person name="Fuerstenberg S.I."/>
            <person name="Gachon C.M."/>
            <person name="Gaulin E."/>
            <person name="Govers F."/>
            <person name="Grenville-Briggs L."/>
            <person name="Horner N."/>
            <person name="Hostetler J."/>
            <person name="Jiang R.H."/>
            <person name="Johnson J."/>
            <person name="Krajaejun T."/>
            <person name="Lin H."/>
            <person name="Meijer H.J."/>
            <person name="Moore B."/>
            <person name="Morris P."/>
            <person name="Phuntmart V."/>
            <person name="Puiu D."/>
            <person name="Shetty J."/>
            <person name="Stajich J.E."/>
            <person name="Tripathy S."/>
            <person name="Wawra S."/>
            <person name="van West P."/>
            <person name="Whitty B.R."/>
            <person name="Coutinho P.M."/>
            <person name="Henrissat B."/>
            <person name="Martin F."/>
            <person name="Thomas P.D."/>
            <person name="Tyler B.M."/>
            <person name="De Vries R.P."/>
            <person name="Kamoun S."/>
            <person name="Yandell M."/>
            <person name="Tisserat N."/>
            <person name="Buell C.R."/>
        </authorList>
    </citation>
    <scope>NUCLEOTIDE SEQUENCE</scope>
    <source>
        <strain evidence="4">DAOM:BR144</strain>
    </source>
</reference>
<keyword evidence="1" id="KW-0175">Coiled coil</keyword>
<reference evidence="4" key="2">
    <citation type="submission" date="2010-04" db="EMBL/GenBank/DDBJ databases">
        <authorList>
            <person name="Buell R."/>
            <person name="Hamilton J."/>
            <person name="Hostetler J."/>
        </authorList>
    </citation>
    <scope>NUCLEOTIDE SEQUENCE [LARGE SCALE GENOMIC DNA]</scope>
    <source>
        <strain evidence="4">DAOM:BR144</strain>
    </source>
</reference>
<sequence>MESVNPRSTVEQFDKEFQRYTTKQSGKSARAVAMARAELAKYRALLFQDKKLEEAKIKKGRLSAEDKAKYEKKIADIENALDRFHREVAGYNRNKAILSFALLVMFALLAFFQPWNKYLYRDTIDDIEE</sequence>
<keyword evidence="4" id="KW-1185">Reference proteome</keyword>
<dbReference type="EnsemblProtists" id="PYU1_T004000">
    <property type="protein sequence ID" value="PYU1_T004000"/>
    <property type="gene ID" value="PYU1_G003990"/>
</dbReference>
<evidence type="ECO:0000256" key="1">
    <source>
        <dbReference type="SAM" id="Coils"/>
    </source>
</evidence>
<reference evidence="3" key="3">
    <citation type="submission" date="2015-02" db="UniProtKB">
        <authorList>
            <consortium name="EnsemblProtists"/>
        </authorList>
    </citation>
    <scope>IDENTIFICATION</scope>
    <source>
        <strain evidence="3">DAOM BR144</strain>
    </source>
</reference>
<dbReference type="HOGENOM" id="CLU_139450_0_0_1"/>
<proteinExistence type="predicted"/>
<evidence type="ECO:0000313" key="4">
    <source>
        <dbReference type="Proteomes" id="UP000019132"/>
    </source>
</evidence>
<accession>K3WGA9</accession>
<dbReference type="eggNOG" id="ENOG502SRFC">
    <property type="taxonomic scope" value="Eukaryota"/>
</dbReference>
<organism evidence="3 4">
    <name type="scientific">Globisporangium ultimum (strain ATCC 200006 / CBS 805.95 / DAOM BR144)</name>
    <name type="common">Pythium ultimum</name>
    <dbReference type="NCBI Taxonomy" id="431595"/>
    <lineage>
        <taxon>Eukaryota</taxon>
        <taxon>Sar</taxon>
        <taxon>Stramenopiles</taxon>
        <taxon>Oomycota</taxon>
        <taxon>Peronosporomycetes</taxon>
        <taxon>Pythiales</taxon>
        <taxon>Pythiaceae</taxon>
        <taxon>Globisporangium</taxon>
    </lineage>
</organism>
<keyword evidence="2" id="KW-1133">Transmembrane helix</keyword>
<dbReference type="EMBL" id="GL376567">
    <property type="status" value="NOT_ANNOTATED_CDS"/>
    <property type="molecule type" value="Genomic_DNA"/>
</dbReference>
<evidence type="ECO:0000313" key="3">
    <source>
        <dbReference type="EnsemblProtists" id="PYU1_T004000"/>
    </source>
</evidence>
<feature type="coiled-coil region" evidence="1">
    <location>
        <begin position="67"/>
        <end position="94"/>
    </location>
</feature>
<name>K3WGA9_GLOUD</name>
<dbReference type="OMA" id="ERPIDQF"/>
<evidence type="ECO:0000256" key="2">
    <source>
        <dbReference type="SAM" id="Phobius"/>
    </source>
</evidence>
<evidence type="ECO:0008006" key="5">
    <source>
        <dbReference type="Google" id="ProtNLM"/>
    </source>
</evidence>
<keyword evidence="2" id="KW-0812">Transmembrane</keyword>
<dbReference type="InParanoid" id="K3WGA9"/>
<dbReference type="Proteomes" id="UP000019132">
    <property type="component" value="Unassembled WGS sequence"/>
</dbReference>
<dbReference type="VEuPathDB" id="FungiDB:PYU1_G003990"/>